<gene>
    <name evidence="1" type="ORF">GCM10023215_21820</name>
</gene>
<dbReference type="Pfam" id="PF04237">
    <property type="entry name" value="YjbR"/>
    <property type="match status" value="1"/>
</dbReference>
<keyword evidence="1" id="KW-0238">DNA-binding</keyword>
<keyword evidence="2" id="KW-1185">Reference proteome</keyword>
<dbReference type="EMBL" id="BAABIC010000006">
    <property type="protein sequence ID" value="GAA4686082.1"/>
    <property type="molecule type" value="Genomic_DNA"/>
</dbReference>
<proteinExistence type="predicted"/>
<dbReference type="InterPro" id="IPR038056">
    <property type="entry name" value="YjbR-like_sf"/>
</dbReference>
<evidence type="ECO:0000313" key="2">
    <source>
        <dbReference type="Proteomes" id="UP001500325"/>
    </source>
</evidence>
<reference evidence="2" key="1">
    <citation type="journal article" date="2019" name="Int. J. Syst. Evol. Microbiol.">
        <title>The Global Catalogue of Microorganisms (GCM) 10K type strain sequencing project: providing services to taxonomists for standard genome sequencing and annotation.</title>
        <authorList>
            <consortium name="The Broad Institute Genomics Platform"/>
            <consortium name="The Broad Institute Genome Sequencing Center for Infectious Disease"/>
            <person name="Wu L."/>
            <person name="Ma J."/>
        </authorList>
    </citation>
    <scope>NUCLEOTIDE SEQUENCE [LARGE SCALE GENOMIC DNA]</scope>
    <source>
        <strain evidence="2">JCM 18055</strain>
    </source>
</reference>
<dbReference type="Proteomes" id="UP001500325">
    <property type="component" value="Unassembled WGS sequence"/>
</dbReference>
<sequence>MLRDLPPGGAVSGSPLDRLRSLCLALPEVTEKISHGEPTWFVRRTFVTFADHHHDDRLAFWCAAPPGVQEELVAADPERFFRPPYVGTRGWVGVRLDVEVDWDEIAELVTDAYRTVAPHRLITLLDSRG</sequence>
<dbReference type="GO" id="GO:0003677">
    <property type="term" value="F:DNA binding"/>
    <property type="evidence" value="ECO:0007669"/>
    <property type="project" value="UniProtKB-KW"/>
</dbReference>
<dbReference type="SUPFAM" id="SSF142906">
    <property type="entry name" value="YjbR-like"/>
    <property type="match status" value="1"/>
</dbReference>
<dbReference type="Gene3D" id="3.90.1150.30">
    <property type="match status" value="1"/>
</dbReference>
<dbReference type="InterPro" id="IPR058532">
    <property type="entry name" value="YjbR/MT2646/Rv2570-like"/>
</dbReference>
<protein>
    <submittedName>
        <fullName evidence="1">MmcQ/YjbR family DNA-binding protein</fullName>
    </submittedName>
</protein>
<evidence type="ECO:0000313" key="1">
    <source>
        <dbReference type="EMBL" id="GAA4686082.1"/>
    </source>
</evidence>
<name>A0ABP8WBE9_9PSEU</name>
<comment type="caution">
    <text evidence="1">The sequence shown here is derived from an EMBL/GenBank/DDBJ whole genome shotgun (WGS) entry which is preliminary data.</text>
</comment>
<organism evidence="1 2">
    <name type="scientific">Pseudonocardia yuanmonensis</name>
    <dbReference type="NCBI Taxonomy" id="1095914"/>
    <lineage>
        <taxon>Bacteria</taxon>
        <taxon>Bacillati</taxon>
        <taxon>Actinomycetota</taxon>
        <taxon>Actinomycetes</taxon>
        <taxon>Pseudonocardiales</taxon>
        <taxon>Pseudonocardiaceae</taxon>
        <taxon>Pseudonocardia</taxon>
    </lineage>
</organism>
<accession>A0ABP8WBE9</accession>